<dbReference type="GO" id="GO:0015979">
    <property type="term" value="P:photosynthesis"/>
    <property type="evidence" value="ECO:0007669"/>
    <property type="project" value="UniProtKB-KW"/>
</dbReference>
<dbReference type="Proteomes" id="UP000243232">
    <property type="component" value="Chromosome I"/>
</dbReference>
<keyword evidence="2" id="KW-0604">Photosystem II</keyword>
<feature type="domain" description="Photosynthesis system II assembly factor Ycf48/Hcf136-like" evidence="3">
    <location>
        <begin position="146"/>
        <end position="268"/>
    </location>
</feature>
<dbReference type="CDD" id="cd15482">
    <property type="entry name" value="Sialidase_non-viral"/>
    <property type="match status" value="1"/>
</dbReference>
<dbReference type="Pfam" id="PF14870">
    <property type="entry name" value="PSII_BNR"/>
    <property type="match status" value="2"/>
</dbReference>
<dbReference type="InterPro" id="IPR028203">
    <property type="entry name" value="PSII_CF48-like_dom"/>
</dbReference>
<accession>A0A1H2F1G4</accession>
<dbReference type="PANTHER" id="PTHR47199:SF2">
    <property type="entry name" value="PHOTOSYSTEM II STABILITY_ASSEMBLY FACTOR HCF136, CHLOROPLASTIC"/>
    <property type="match status" value="1"/>
</dbReference>
<dbReference type="EMBL" id="LT629785">
    <property type="protein sequence ID" value="SDU01187.1"/>
    <property type="molecule type" value="Genomic_DNA"/>
</dbReference>
<evidence type="ECO:0000256" key="2">
    <source>
        <dbReference type="ARBA" id="ARBA00023276"/>
    </source>
</evidence>
<evidence type="ECO:0000259" key="3">
    <source>
        <dbReference type="Pfam" id="PF14870"/>
    </source>
</evidence>
<dbReference type="Gene3D" id="2.130.10.10">
    <property type="entry name" value="YVTN repeat-like/Quinoprotein amine dehydrogenase"/>
    <property type="match status" value="2"/>
</dbReference>
<dbReference type="GO" id="GO:0009523">
    <property type="term" value="C:photosystem II"/>
    <property type="evidence" value="ECO:0007669"/>
    <property type="project" value="UniProtKB-KW"/>
</dbReference>
<keyword evidence="1" id="KW-0602">Photosynthesis</keyword>
<reference evidence="5" key="1">
    <citation type="submission" date="2016-10" db="EMBL/GenBank/DDBJ databases">
        <authorList>
            <person name="Varghese N."/>
            <person name="Submissions S."/>
        </authorList>
    </citation>
    <scope>NUCLEOTIDE SEQUENCE [LARGE SCALE GENOMIC DNA]</scope>
    <source>
        <strain evidence="5">DSM 17875</strain>
    </source>
</reference>
<dbReference type="InterPro" id="IPR036278">
    <property type="entry name" value="Sialidase_sf"/>
</dbReference>
<evidence type="ECO:0000313" key="5">
    <source>
        <dbReference type="Proteomes" id="UP000243232"/>
    </source>
</evidence>
<dbReference type="InterPro" id="IPR015943">
    <property type="entry name" value="WD40/YVTN_repeat-like_dom_sf"/>
</dbReference>
<dbReference type="AlphaFoldDB" id="A0A1H2F1G4"/>
<keyword evidence="5" id="KW-1185">Reference proteome</keyword>
<gene>
    <name evidence="4" type="ORF">SAMN05216296_1247</name>
</gene>
<sequence>MIELFSSRSVASSIASLARPAKRFSLSALMAALMLAGSGLPVLAAQDSVATSAIEVPVDKITSTLLLDVANAGQRLVAVGQRGHIIYSDDQGKSWTQAKVPTRQLLTAVYFVDAQHGWAVGHDAQILVSTDGGETWALQFEDPERESPLIDVWFENLEHGFAVGAYGTLLETSDGGQSWEDVADLLDNEDGAHLNSIIQVKDAGLLIAGEMGMIFRSADNGLTWETLESPYEGSLFGALPLMQSRSLLVFGLRGSVFRSTDFGDSWQQITLPGDGSEPFKFGLAGASTLPDGSVVLVGNGGSVAVSHDDGLTFSVSNLADRKPLSSVVAGADGQLVTVGQGGVQMINQPGSAAASGQMESAQ</sequence>
<evidence type="ECO:0000256" key="1">
    <source>
        <dbReference type="ARBA" id="ARBA00022531"/>
    </source>
</evidence>
<dbReference type="PANTHER" id="PTHR47199">
    <property type="entry name" value="PHOTOSYSTEM II STABILITY/ASSEMBLY FACTOR HCF136, CHLOROPLASTIC"/>
    <property type="match status" value="1"/>
</dbReference>
<protein>
    <recommendedName>
        <fullName evidence="3">Photosynthesis system II assembly factor Ycf48/Hcf136-like domain-containing protein</fullName>
    </recommendedName>
</protein>
<name>A0A1H2F1G4_9PSED</name>
<feature type="domain" description="Photosynthesis system II assembly factor Ycf48/Hcf136-like" evidence="3">
    <location>
        <begin position="93"/>
        <end position="138"/>
    </location>
</feature>
<organism evidence="4 5">
    <name type="scientific">Pseudomonas pohangensis</name>
    <dbReference type="NCBI Taxonomy" id="364197"/>
    <lineage>
        <taxon>Bacteria</taxon>
        <taxon>Pseudomonadati</taxon>
        <taxon>Pseudomonadota</taxon>
        <taxon>Gammaproteobacteria</taxon>
        <taxon>Pseudomonadales</taxon>
        <taxon>Pseudomonadaceae</taxon>
        <taxon>Pseudomonas</taxon>
    </lineage>
</organism>
<proteinExistence type="predicted"/>
<dbReference type="STRING" id="364197.SAMN05216296_1247"/>
<evidence type="ECO:0000313" key="4">
    <source>
        <dbReference type="EMBL" id="SDU01187.1"/>
    </source>
</evidence>
<dbReference type="SUPFAM" id="SSF50939">
    <property type="entry name" value="Sialidases"/>
    <property type="match status" value="1"/>
</dbReference>